<evidence type="ECO:0000256" key="12">
    <source>
        <dbReference type="RuleBase" id="RU003722"/>
    </source>
</evidence>
<dbReference type="InterPro" id="IPR018422">
    <property type="entry name" value="Cation/H_exchanger_CPA1"/>
</dbReference>
<feature type="transmembrane region" description="Helical" evidence="13">
    <location>
        <begin position="419"/>
        <end position="436"/>
    </location>
</feature>
<keyword evidence="8" id="KW-0915">Sodium</keyword>
<evidence type="ECO:0000256" key="3">
    <source>
        <dbReference type="ARBA" id="ARBA00022448"/>
    </source>
</evidence>
<feature type="non-terminal residue" evidence="15">
    <location>
        <position position="549"/>
    </location>
</feature>
<feature type="transmembrane region" description="Helical" evidence="13">
    <location>
        <begin position="75"/>
        <end position="93"/>
    </location>
</feature>
<feature type="transmembrane region" description="Helical" evidence="13">
    <location>
        <begin position="456"/>
        <end position="477"/>
    </location>
</feature>
<evidence type="ECO:0000256" key="6">
    <source>
        <dbReference type="ARBA" id="ARBA00022989"/>
    </source>
</evidence>
<accession>A0A7L2LLE2</accession>
<feature type="transmembrane region" description="Helical" evidence="13">
    <location>
        <begin position="143"/>
        <end position="166"/>
    </location>
</feature>
<dbReference type="InterPro" id="IPR006153">
    <property type="entry name" value="Cation/H_exchanger_TM"/>
</dbReference>
<keyword evidence="6 13" id="KW-1133">Transmembrane helix</keyword>
<dbReference type="PRINTS" id="PR01084">
    <property type="entry name" value="NAHEXCHNGR"/>
</dbReference>
<dbReference type="NCBIfam" id="TIGR00840">
    <property type="entry name" value="b_cpa1"/>
    <property type="match status" value="1"/>
</dbReference>
<dbReference type="Proteomes" id="UP000527178">
    <property type="component" value="Unassembled WGS sequence"/>
</dbReference>
<evidence type="ECO:0000259" key="14">
    <source>
        <dbReference type="Pfam" id="PF00999"/>
    </source>
</evidence>
<feature type="transmembrane region" description="Helical" evidence="13">
    <location>
        <begin position="373"/>
        <end position="398"/>
    </location>
</feature>
<dbReference type="InterPro" id="IPR004709">
    <property type="entry name" value="NaH_exchanger"/>
</dbReference>
<comment type="similarity">
    <text evidence="2 12">Belongs to the monovalent cation:proton antiporter 1 (CPA1) transporter (TC 2.A.36) family.</text>
</comment>
<keyword evidence="10 13" id="KW-0472">Membrane</keyword>
<dbReference type="EMBL" id="VWYN01010802">
    <property type="protein sequence ID" value="NXR48623.1"/>
    <property type="molecule type" value="Genomic_DNA"/>
</dbReference>
<dbReference type="Pfam" id="PF00999">
    <property type="entry name" value="Na_H_Exchanger"/>
    <property type="match status" value="1"/>
</dbReference>
<dbReference type="GO" id="GO:0015386">
    <property type="term" value="F:potassium:proton antiporter activity"/>
    <property type="evidence" value="ECO:0007669"/>
    <property type="project" value="TreeGrafter"/>
</dbReference>
<keyword evidence="4 12" id="KW-0050">Antiport</keyword>
<keyword evidence="3 12" id="KW-0813">Transport</keyword>
<feature type="transmembrane region" description="Helical" evidence="13">
    <location>
        <begin position="114"/>
        <end position="131"/>
    </location>
</feature>
<evidence type="ECO:0000256" key="1">
    <source>
        <dbReference type="ARBA" id="ARBA00004653"/>
    </source>
</evidence>
<organism evidence="15 16">
    <name type="scientific">Hippolais icterina</name>
    <name type="common">icterine warbler</name>
    <dbReference type="NCBI Taxonomy" id="68497"/>
    <lineage>
        <taxon>Eukaryota</taxon>
        <taxon>Metazoa</taxon>
        <taxon>Chordata</taxon>
        <taxon>Craniata</taxon>
        <taxon>Vertebrata</taxon>
        <taxon>Euteleostomi</taxon>
        <taxon>Archelosauria</taxon>
        <taxon>Archosauria</taxon>
        <taxon>Dinosauria</taxon>
        <taxon>Saurischia</taxon>
        <taxon>Theropoda</taxon>
        <taxon>Coelurosauria</taxon>
        <taxon>Aves</taxon>
        <taxon>Neognathae</taxon>
        <taxon>Neoaves</taxon>
        <taxon>Telluraves</taxon>
        <taxon>Australaves</taxon>
        <taxon>Passeriformes</taxon>
        <taxon>Sylvioidea</taxon>
        <taxon>Sylviidae</taxon>
        <taxon>Acrocephalinae</taxon>
        <taxon>Hippolais</taxon>
    </lineage>
</organism>
<feature type="transmembrane region" description="Helical" evidence="13">
    <location>
        <begin position="346"/>
        <end position="367"/>
    </location>
</feature>
<evidence type="ECO:0000256" key="10">
    <source>
        <dbReference type="ARBA" id="ARBA00023136"/>
    </source>
</evidence>
<evidence type="ECO:0000313" key="16">
    <source>
        <dbReference type="Proteomes" id="UP000527178"/>
    </source>
</evidence>
<reference evidence="15 16" key="1">
    <citation type="submission" date="2019-09" db="EMBL/GenBank/DDBJ databases">
        <title>Bird 10,000 Genomes (B10K) Project - Family phase.</title>
        <authorList>
            <person name="Zhang G."/>
        </authorList>
    </citation>
    <scope>NUCLEOTIDE SEQUENCE [LARGE SCALE GENOMIC DNA]</scope>
    <source>
        <strain evidence="15">B10K-DU-002-18</strain>
        <tissue evidence="15">Muscle</tissue>
    </source>
</reference>
<evidence type="ECO:0000256" key="5">
    <source>
        <dbReference type="ARBA" id="ARBA00022692"/>
    </source>
</evidence>
<dbReference type="GO" id="GO:0051453">
    <property type="term" value="P:regulation of intracellular pH"/>
    <property type="evidence" value="ECO:0007669"/>
    <property type="project" value="TreeGrafter"/>
</dbReference>
<evidence type="ECO:0000256" key="7">
    <source>
        <dbReference type="ARBA" id="ARBA00023034"/>
    </source>
</evidence>
<evidence type="ECO:0000256" key="8">
    <source>
        <dbReference type="ARBA" id="ARBA00023053"/>
    </source>
</evidence>
<evidence type="ECO:0000256" key="4">
    <source>
        <dbReference type="ARBA" id="ARBA00022449"/>
    </source>
</evidence>
<dbReference type="Gene3D" id="6.10.140.1330">
    <property type="match status" value="1"/>
</dbReference>
<keyword evidence="5 12" id="KW-0812">Transmembrane</keyword>
<protein>
    <recommendedName>
        <fullName evidence="12">Sodium/hydrogen exchanger</fullName>
    </recommendedName>
</protein>
<keyword evidence="9 12" id="KW-0406">Ion transport</keyword>
<proteinExistence type="inferred from homology"/>
<feature type="transmembrane region" description="Helical" evidence="13">
    <location>
        <begin position="51"/>
        <end position="69"/>
    </location>
</feature>
<sequence>ANATHEVINATLRTVLAATTKLVAPTAPKPILPVQTGVQAQQEEQSSGMTIFFSLLVIAICIILVHLLIEYRLHFLPESVAVVSLGILMGAFIKIIEAQKLANWKEEEMFRPNMFFLLLLPPIIFESGYSLHKGNFFQNIGSIILFSVFGTAISAFIVGGGIYFLGRADVIYKLNMTDSFAFGSLISAVDPVATIAIFNALNVDPVLNMLVFGESILNDAVSIVLTNTAEGLTRENMSDVSGWQTFLQALGYFLKMFFGSAALGTLTGLISALISFLIFIYMHWKTPSLEFGMMIIFAYLPYGLAEGISLSGIMAILFSGIVMSHYTHHNLSPVTQILMQQTLRTVAFMCETCVFAFLGLSIFSFPHKFEMSFVIWCIVGSFAFISVFQVLVLFGRAVNIFPLSYLLNFFRDHKITPKMMFIMWFSGLRGAIPYALSLHLGLEPIEKRQLIGTTTIIIVLFTILLLGGGTMPLIRLVDIEDSKPRKRNKKDVNLSKTEKMGNTIESEHLSELTEEEYEAQYIKRQNLKGFMRLDVEYLNPFFTRRLTQE</sequence>
<dbReference type="PANTHER" id="PTHR10110">
    <property type="entry name" value="SODIUM/HYDROGEN EXCHANGER"/>
    <property type="match status" value="1"/>
</dbReference>
<dbReference type="AlphaFoldDB" id="A0A7L2LLE2"/>
<dbReference type="GO" id="GO:0000139">
    <property type="term" value="C:Golgi membrane"/>
    <property type="evidence" value="ECO:0007669"/>
    <property type="project" value="UniProtKB-SubCell"/>
</dbReference>
<evidence type="ECO:0000256" key="13">
    <source>
        <dbReference type="SAM" id="Phobius"/>
    </source>
</evidence>
<evidence type="ECO:0000256" key="2">
    <source>
        <dbReference type="ARBA" id="ARBA00007367"/>
    </source>
</evidence>
<keyword evidence="11 12" id="KW-0739">Sodium transport</keyword>
<keyword evidence="7" id="KW-0333">Golgi apparatus</keyword>
<dbReference type="GO" id="GO:0015385">
    <property type="term" value="F:sodium:proton antiporter activity"/>
    <property type="evidence" value="ECO:0007669"/>
    <property type="project" value="InterPro"/>
</dbReference>
<comment type="caution">
    <text evidence="15">The sequence shown here is derived from an EMBL/GenBank/DDBJ whole genome shotgun (WGS) entry which is preliminary data.</text>
</comment>
<feature type="transmembrane region" description="Helical" evidence="13">
    <location>
        <begin position="257"/>
        <end position="282"/>
    </location>
</feature>
<comment type="subcellular location">
    <subcellularLocation>
        <location evidence="1">Golgi apparatus membrane</location>
        <topology evidence="1">Multi-pass membrane protein</topology>
    </subcellularLocation>
</comment>
<gene>
    <name evidence="15" type="primary">Sl9a8</name>
    <name evidence="15" type="ORF">HIPICT_R10014</name>
</gene>
<keyword evidence="16" id="KW-1185">Reference proteome</keyword>
<evidence type="ECO:0000313" key="15">
    <source>
        <dbReference type="EMBL" id="NXR48623.1"/>
    </source>
</evidence>
<evidence type="ECO:0000256" key="9">
    <source>
        <dbReference type="ARBA" id="ARBA00023065"/>
    </source>
</evidence>
<evidence type="ECO:0000256" key="11">
    <source>
        <dbReference type="ARBA" id="ARBA00023201"/>
    </source>
</evidence>
<feature type="transmembrane region" description="Helical" evidence="13">
    <location>
        <begin position="302"/>
        <end position="326"/>
    </location>
</feature>
<dbReference type="PANTHER" id="PTHR10110:SF191">
    <property type="entry name" value="SODIUM_HYDROGEN EXCHANGER 8"/>
    <property type="match status" value="1"/>
</dbReference>
<feature type="non-terminal residue" evidence="15">
    <location>
        <position position="1"/>
    </location>
</feature>
<name>A0A7L2LLE2_9SYLV</name>
<feature type="domain" description="Cation/H+ exchanger transmembrane" evidence="14">
    <location>
        <begin position="62"/>
        <end position="474"/>
    </location>
</feature>